<dbReference type="Pfam" id="PF19799">
    <property type="entry name" value="DUF6282"/>
    <property type="match status" value="1"/>
</dbReference>
<comment type="caution">
    <text evidence="1">The sequence shown here is derived from an EMBL/GenBank/DDBJ whole genome shotgun (WGS) entry which is preliminary data.</text>
</comment>
<evidence type="ECO:0000313" key="1">
    <source>
        <dbReference type="EMBL" id="KND57485.1"/>
    </source>
</evidence>
<dbReference type="OrthoDB" id="9789440at2"/>
<dbReference type="EMBL" id="LFJJ01000241">
    <property type="protein sequence ID" value="KND57485.1"/>
    <property type="molecule type" value="Genomic_DNA"/>
</dbReference>
<accession>A0A0L0M5C4</accession>
<organism evidence="1 2">
    <name type="scientific">Candidatus Burkholderia verschuerenii</name>
    <dbReference type="NCBI Taxonomy" id="242163"/>
    <lineage>
        <taxon>Bacteria</taxon>
        <taxon>Pseudomonadati</taxon>
        <taxon>Pseudomonadota</taxon>
        <taxon>Betaproteobacteria</taxon>
        <taxon>Burkholderiales</taxon>
        <taxon>Burkholderiaceae</taxon>
        <taxon>Burkholderia</taxon>
    </lineage>
</organism>
<name>A0A0L0M5C4_9BURK</name>
<evidence type="ECO:0000313" key="2">
    <source>
        <dbReference type="Proteomes" id="UP000036959"/>
    </source>
</evidence>
<reference evidence="2" key="1">
    <citation type="submission" date="2015-06" db="EMBL/GenBank/DDBJ databases">
        <title>Comparative genomics of Burkholderia leaf nodule symbionts.</title>
        <authorList>
            <person name="Carlier A."/>
            <person name="Eberl L."/>
            <person name="Pinto-Carbo M."/>
        </authorList>
    </citation>
    <scope>NUCLEOTIDE SEQUENCE [LARGE SCALE GENOMIC DNA]</scope>
    <source>
        <strain evidence="2">UZHbot4</strain>
    </source>
</reference>
<dbReference type="Proteomes" id="UP000036959">
    <property type="component" value="Unassembled WGS sequence"/>
</dbReference>
<sequence>MSIARNAGMLGIVLKSHMFPTVGRAYYLRNLVPGIEIFPSITLNYAVGGLNPMAIESAAKQGAKVVFMPTWSAEHDIERGGMSRHLRHFIDRAESTLRPGKGIRLTGTNGKLLQETRECLDCARQYGMTICTARGMCRRRSRSRSRWRRRITASMK</sequence>
<keyword evidence="2" id="KW-1185">Reference proteome</keyword>
<dbReference type="InterPro" id="IPR046249">
    <property type="entry name" value="DUF6282"/>
</dbReference>
<dbReference type="PATRIC" id="fig|242163.4.peg.3401"/>
<proteinExistence type="predicted"/>
<gene>
    <name evidence="1" type="ORF">BVER_05800</name>
</gene>
<dbReference type="AlphaFoldDB" id="A0A0L0M5C4"/>
<protein>
    <submittedName>
        <fullName evidence="1">Uncharacterized protein</fullName>
    </submittedName>
</protein>